<sequence>METITEFLWQGDNLIAEMTNSEEYQSYVYEPGTFRPLALLEGEGQDAKVYHYHLDQIGTPLDITTPQGDTVWSVQYRAYGNVFKKTVAEIDSPLRFQGQYFDAETGLHYNRHRYYNPHAGRFITIDPIGLAGGLNNYQYVPNPTGWVDPLGLAREVGNCPGHSATSDEGIDLSGEPSLPDLNSYSTPYQPLSASQRKVIKNKIEQRTVSQREYQHYDWDRRFSNRRNRGVDRFWRSEKKRLKNGQPGTRKWDEAQTEAILNGKKPKFEGNTMEAHHRYNALSYPHLADNPLNLYPATKYEHLYRWHGGNFRNETSGKPLNVNVKEEF</sequence>
<evidence type="ECO:0000313" key="4">
    <source>
        <dbReference type="Proteomes" id="UP001595384"/>
    </source>
</evidence>
<evidence type="ECO:0000259" key="1">
    <source>
        <dbReference type="Pfam" id="PF03527"/>
    </source>
</evidence>
<dbReference type="RefSeq" id="WP_241967537.1">
    <property type="nucleotide sequence ID" value="NZ_AP024912.1"/>
</dbReference>
<feature type="domain" description="Tox-GHH" evidence="2">
    <location>
        <begin position="218"/>
        <end position="295"/>
    </location>
</feature>
<dbReference type="InterPro" id="IPR028916">
    <property type="entry name" value="Tox-GHH_dom"/>
</dbReference>
<evidence type="ECO:0000313" key="3">
    <source>
        <dbReference type="EMBL" id="MFC3022556.1"/>
    </source>
</evidence>
<dbReference type="EMBL" id="JBHRSE010000009">
    <property type="protein sequence ID" value="MFC3022556.1"/>
    <property type="molecule type" value="Genomic_DNA"/>
</dbReference>
<name>A0ABV7C5K3_9VIBR</name>
<dbReference type="InterPro" id="IPR050708">
    <property type="entry name" value="T6SS_VgrG/RHS"/>
</dbReference>
<keyword evidence="4" id="KW-1185">Reference proteome</keyword>
<gene>
    <name evidence="3" type="ORF">ACFODT_01730</name>
</gene>
<dbReference type="InterPro" id="IPR001826">
    <property type="entry name" value="RHS"/>
</dbReference>
<dbReference type="InterPro" id="IPR022385">
    <property type="entry name" value="Rhs_assc_core"/>
</dbReference>
<accession>A0ABV7C5K3</accession>
<proteinExistence type="predicted"/>
<dbReference type="PRINTS" id="PR00394">
    <property type="entry name" value="RHSPROTEIN"/>
</dbReference>
<organism evidence="3 4">
    <name type="scientific">Vibrio zhugei</name>
    <dbReference type="NCBI Taxonomy" id="2479546"/>
    <lineage>
        <taxon>Bacteria</taxon>
        <taxon>Pseudomonadati</taxon>
        <taxon>Pseudomonadota</taxon>
        <taxon>Gammaproteobacteria</taxon>
        <taxon>Vibrionales</taxon>
        <taxon>Vibrionaceae</taxon>
        <taxon>Vibrio</taxon>
    </lineage>
</organism>
<dbReference type="PANTHER" id="PTHR32305:SF15">
    <property type="entry name" value="PROTEIN RHSA-RELATED"/>
    <property type="match status" value="1"/>
</dbReference>
<protein>
    <submittedName>
        <fullName evidence="3">RHS repeat-associated core domain-containing protein</fullName>
    </submittedName>
</protein>
<feature type="domain" description="RHS protein conserved region" evidence="1">
    <location>
        <begin position="49"/>
        <end position="84"/>
    </location>
</feature>
<dbReference type="Pfam" id="PF15636">
    <property type="entry name" value="Tox-GHH"/>
    <property type="match status" value="1"/>
</dbReference>
<reference evidence="4" key="1">
    <citation type="journal article" date="2019" name="Int. J. Syst. Evol. Microbiol.">
        <title>The Global Catalogue of Microorganisms (GCM) 10K type strain sequencing project: providing services to taxonomists for standard genome sequencing and annotation.</title>
        <authorList>
            <consortium name="The Broad Institute Genomics Platform"/>
            <consortium name="The Broad Institute Genome Sequencing Center for Infectious Disease"/>
            <person name="Wu L."/>
            <person name="Ma J."/>
        </authorList>
    </citation>
    <scope>NUCLEOTIDE SEQUENCE [LARGE SCALE GENOMIC DNA]</scope>
    <source>
        <strain evidence="4">KCTC 62784</strain>
    </source>
</reference>
<dbReference type="NCBIfam" id="TIGR03696">
    <property type="entry name" value="Rhs_assc_core"/>
    <property type="match status" value="1"/>
</dbReference>
<dbReference type="Proteomes" id="UP001595384">
    <property type="component" value="Unassembled WGS sequence"/>
</dbReference>
<evidence type="ECO:0000259" key="2">
    <source>
        <dbReference type="Pfam" id="PF15636"/>
    </source>
</evidence>
<dbReference type="PANTHER" id="PTHR32305">
    <property type="match status" value="1"/>
</dbReference>
<dbReference type="Gene3D" id="2.180.10.10">
    <property type="entry name" value="RHS repeat-associated core"/>
    <property type="match status" value="1"/>
</dbReference>
<comment type="caution">
    <text evidence="3">The sequence shown here is derived from an EMBL/GenBank/DDBJ whole genome shotgun (WGS) entry which is preliminary data.</text>
</comment>
<dbReference type="Pfam" id="PF03527">
    <property type="entry name" value="RHS"/>
    <property type="match status" value="1"/>
</dbReference>